<dbReference type="PATRIC" id="fig|1156395.6.peg.328"/>
<comment type="caution">
    <text evidence="2">The sequence shown here is derived from an EMBL/GenBank/DDBJ whole genome shotgun (WGS) entry which is preliminary data.</text>
</comment>
<evidence type="ECO:0000259" key="1">
    <source>
        <dbReference type="PROSITE" id="PS51918"/>
    </source>
</evidence>
<dbReference type="RefSeq" id="WP_067615723.1">
    <property type="nucleotide sequence ID" value="NZ_MAGO01000001.1"/>
</dbReference>
<evidence type="ECO:0000313" key="3">
    <source>
        <dbReference type="Proteomes" id="UP000093080"/>
    </source>
</evidence>
<dbReference type="Pfam" id="PF19864">
    <property type="entry name" value="Radical_SAM_N2"/>
    <property type="match status" value="1"/>
</dbReference>
<protein>
    <submittedName>
        <fullName evidence="2">Radical SAM protein</fullName>
    </submittedName>
</protein>
<dbReference type="SFLD" id="SFLDG01082">
    <property type="entry name" value="B12-binding_domain_containing"/>
    <property type="match status" value="1"/>
</dbReference>
<dbReference type="GO" id="GO:0051536">
    <property type="term" value="F:iron-sulfur cluster binding"/>
    <property type="evidence" value="ECO:0007669"/>
    <property type="project" value="InterPro"/>
</dbReference>
<dbReference type="Gene3D" id="3.80.30.20">
    <property type="entry name" value="tm_1862 like domain"/>
    <property type="match status" value="1"/>
</dbReference>
<keyword evidence="3" id="KW-1185">Reference proteome</keyword>
<dbReference type="Pfam" id="PF04055">
    <property type="entry name" value="Radical_SAM"/>
    <property type="match status" value="1"/>
</dbReference>
<dbReference type="PANTHER" id="PTHR42731:SF1">
    <property type="entry name" value="RADICAL SAM DOMAIN PROTEIN"/>
    <property type="match status" value="1"/>
</dbReference>
<dbReference type="InterPro" id="IPR045784">
    <property type="entry name" value="Radical_SAM_N2"/>
</dbReference>
<reference evidence="2 3" key="1">
    <citation type="submission" date="2016-06" db="EMBL/GenBank/DDBJ databases">
        <title>Respiratory ammonification of nitrate coupled to the oxidation of elemental sulfur in deep-sea autotrophic thermophilic bacteria.</title>
        <authorList>
            <person name="Slobodkina G.B."/>
            <person name="Mardanov A.V."/>
            <person name="Ravin N.V."/>
            <person name="Frolova A.A."/>
            <person name="Viryasiv M.B."/>
            <person name="Chernyh N.A."/>
            <person name="Bonch-Osmolovskaya E.A."/>
            <person name="Slobodkin A.I."/>
        </authorList>
    </citation>
    <scope>NUCLEOTIDE SEQUENCE [LARGE SCALE GENOMIC DNA]</scope>
    <source>
        <strain evidence="2 3">S69</strain>
    </source>
</reference>
<dbReference type="CDD" id="cd01335">
    <property type="entry name" value="Radical_SAM"/>
    <property type="match status" value="1"/>
</dbReference>
<dbReference type="NCBIfam" id="TIGR03960">
    <property type="entry name" value="rSAM_fuse_unch"/>
    <property type="match status" value="1"/>
</dbReference>
<dbReference type="SMART" id="SM00729">
    <property type="entry name" value="Elp3"/>
    <property type="match status" value="1"/>
</dbReference>
<dbReference type="STRING" id="1156395.DBT_0325"/>
<organism evidence="2 3">
    <name type="scientific">Dissulfuribacter thermophilus</name>
    <dbReference type="NCBI Taxonomy" id="1156395"/>
    <lineage>
        <taxon>Bacteria</taxon>
        <taxon>Pseudomonadati</taxon>
        <taxon>Thermodesulfobacteriota</taxon>
        <taxon>Dissulfuribacteria</taxon>
        <taxon>Dissulfuribacterales</taxon>
        <taxon>Dissulfuribacteraceae</taxon>
        <taxon>Dissulfuribacter</taxon>
    </lineage>
</organism>
<dbReference type="InterPro" id="IPR023862">
    <property type="entry name" value="CHP03960_rSAM"/>
</dbReference>
<proteinExistence type="predicted"/>
<dbReference type="EMBL" id="MAGO01000001">
    <property type="protein sequence ID" value="OCC16508.1"/>
    <property type="molecule type" value="Genomic_DNA"/>
</dbReference>
<dbReference type="InterPro" id="IPR023404">
    <property type="entry name" value="rSAM_horseshoe"/>
</dbReference>
<dbReference type="InterPro" id="IPR018768">
    <property type="entry name" value="DUF2344"/>
</dbReference>
<dbReference type="SUPFAM" id="SSF102114">
    <property type="entry name" value="Radical SAM enzymes"/>
    <property type="match status" value="1"/>
</dbReference>
<dbReference type="AlphaFoldDB" id="A0A1B9F9B9"/>
<dbReference type="Proteomes" id="UP000093080">
    <property type="component" value="Unassembled WGS sequence"/>
</dbReference>
<sequence length="825" mass="93857">MMEKVNIERFLDKIIGPARYIGNEVNIRNRSWDGAKVRCCLVFPDLYEIGMSHLGLHILYHIINSLDWALADRVYCPAPDLERELRETKTPLWGLEARRPLKEYDCLGITLPYELSFPNILTILKLAGIPFWAKDRLETDDPIIIGGGSTAFNPEPVSELFDAIVIGDGEEAIGEILSLIREWKEGNGTKEELLRSFTKVEGLYVPLFYTPNYGDKGEFLGLEPTQTAPERIKRRFVNDLESVPLPSPPLVPLARIVHDRLGIEIARGCTRGCRFCQAGIIYRPVRERKIETIVSYAKEALAQTGFDEVSLLSLSTGEYSKLEPLICSMMAMLRPESVAMSLPSLRVGTLTPKIMEEIRSVRKTGFTMAPEAGSERLRSVINKGITEEDLIETAKKAYEAGWQSMKLYFMIGLPTEEDEDVEAILDLARKVKALARKGGVTVSVGTFVPKPHTSFQWEPQISIEESRRRLDLLKRNKRRGIRLKWHEPRQSWLEGVFSRGDRRLLPVLIKAWEKGARLSGWTDYLDLDPYIEAGNCLGIDLNMYLAARDINRPLPWDHIDTGVKRRFLLKERQRALSLERTYDCRKGPCQGCGVCDFKEIRPIVHSAQEVGQYDINETKSEKEDSTIYYYTLRYAKLSDARFLGHLDTMRAFHRSARRARLSLAFSKGFHPHPIFQFEEALALGFESVNSYFTIGLKRSISCDELKYRLNETLPGGFMVLEAQGPSSVKGLACPKQKAFVLWFEGIEKMDLVKSILAKGQGFKVVNKGLDDLVKGISLPHPWNGSGPFWIFNPPKSNFKRPDRILKDTLWHEEKTMPTIRVLVID</sequence>
<accession>A0A1B9F9B9</accession>
<dbReference type="GO" id="GO:0003824">
    <property type="term" value="F:catalytic activity"/>
    <property type="evidence" value="ECO:0007669"/>
    <property type="project" value="InterPro"/>
</dbReference>
<dbReference type="InterPro" id="IPR007197">
    <property type="entry name" value="rSAM"/>
</dbReference>
<dbReference type="Gene3D" id="3.40.50.280">
    <property type="entry name" value="Cobalamin-binding domain"/>
    <property type="match status" value="1"/>
</dbReference>
<dbReference type="NCBIfam" id="TIGR03936">
    <property type="entry name" value="sam_1_link_chp"/>
    <property type="match status" value="1"/>
</dbReference>
<evidence type="ECO:0000313" key="2">
    <source>
        <dbReference type="EMBL" id="OCC16508.1"/>
    </source>
</evidence>
<dbReference type="SFLD" id="SFLDS00029">
    <property type="entry name" value="Radical_SAM"/>
    <property type="match status" value="1"/>
</dbReference>
<dbReference type="PANTHER" id="PTHR42731">
    <property type="entry name" value="SLL1084 PROTEIN"/>
    <property type="match status" value="1"/>
</dbReference>
<dbReference type="InterPro" id="IPR006638">
    <property type="entry name" value="Elp3/MiaA/NifB-like_rSAM"/>
</dbReference>
<dbReference type="Pfam" id="PF10105">
    <property type="entry name" value="DUF2344"/>
    <property type="match status" value="1"/>
</dbReference>
<gene>
    <name evidence="2" type="ORF">DBT_0325</name>
</gene>
<dbReference type="InterPro" id="IPR058240">
    <property type="entry name" value="rSAM_sf"/>
</dbReference>
<dbReference type="PROSITE" id="PS51918">
    <property type="entry name" value="RADICAL_SAM"/>
    <property type="match status" value="1"/>
</dbReference>
<feature type="domain" description="Radical SAM core" evidence="1">
    <location>
        <begin position="255"/>
        <end position="484"/>
    </location>
</feature>
<name>A0A1B9F9B9_9BACT</name>